<name>A0A0N9HRE3_9BASI</name>
<accession>A0A0N9HRE3</accession>
<feature type="non-terminal residue" evidence="1">
    <location>
        <position position="162"/>
    </location>
</feature>
<dbReference type="GO" id="GO:0003677">
    <property type="term" value="F:DNA binding"/>
    <property type="evidence" value="ECO:0007669"/>
    <property type="project" value="UniProtKB-KW"/>
</dbReference>
<keyword evidence="1" id="KW-0238">DNA-binding</keyword>
<evidence type="ECO:0000313" key="1">
    <source>
        <dbReference type="EMBL" id="ALG04420.1"/>
    </source>
</evidence>
<gene>
    <name evidence="1" type="primary">HD2</name>
</gene>
<dbReference type="EMBL" id="KR229964">
    <property type="protein sequence ID" value="ALG04420.1"/>
    <property type="molecule type" value="Genomic_DNA"/>
</dbReference>
<organism evidence="1">
    <name type="scientific">Leucosporidium scottii</name>
    <dbReference type="NCBI Taxonomy" id="5278"/>
    <lineage>
        <taxon>Eukaryota</taxon>
        <taxon>Fungi</taxon>
        <taxon>Dikarya</taxon>
        <taxon>Basidiomycota</taxon>
        <taxon>Pucciniomycotina</taxon>
        <taxon>Microbotryomycetes</taxon>
        <taxon>Leucosporidiales</taxon>
        <taxon>Leucosporidium</taxon>
    </lineage>
</organism>
<reference evidence="1" key="1">
    <citation type="submission" date="2015-04" db="EMBL/GenBank/DDBJ databases">
        <title>Genomic Architecture Underlying Sex-Determination in the yeast Leucosporidium scottii: New Insights into the Evolution of Mating Systems in basidiomycetes.</title>
        <authorList>
            <person name="Maia T.M."/>
            <person name="Lopes S."/>
            <person name="Almeida J.M.G.C.F."/>
            <person name="Rosa L.H."/>
            <person name="Sampaio J.P."/>
            <person name="Goncalves P."/>
            <person name="Coelho M.A."/>
        </authorList>
    </citation>
    <scope>NUCLEOTIDE SEQUENCE</scope>
    <source>
        <strain evidence="1">PYCC 4510</strain>
    </source>
</reference>
<dbReference type="AlphaFoldDB" id="A0A0N9HRE3"/>
<keyword evidence="1" id="KW-0371">Homeobox</keyword>
<sequence>MLSPEAHIATVSRAALARLAQLLPPPPAPNPSRRPPPPPTLVFRQQEISRALSRTSCTPSTAQTLVGLFEAVQAKLQAASQHRLAQTLAPLSAVEDSDERYEAYQQALVARYTRDYDEQIADVACRMLREVHLAMERAAQAFADDGGRGSFSDEVVGLLERA</sequence>
<protein>
    <submittedName>
        <fullName evidence="1">Homeodomain transcription factor HD2</fullName>
    </submittedName>
</protein>
<proteinExistence type="predicted"/>